<keyword evidence="1" id="KW-0732">Signal</keyword>
<dbReference type="InterPro" id="IPR030930">
    <property type="entry name" value="AIDA"/>
</dbReference>
<proteinExistence type="predicted"/>
<gene>
    <name evidence="3" type="primary">prn</name>
    <name evidence="3" type="ORF">ERS008476_02180</name>
</gene>
<dbReference type="Gene3D" id="2.40.128.130">
    <property type="entry name" value="Autotransporter beta-domain"/>
    <property type="match status" value="1"/>
</dbReference>
<dbReference type="PANTHER" id="PTHR35037">
    <property type="entry name" value="C-TERMINAL REGION OF AIDA-LIKE PROTEIN"/>
    <property type="match status" value="1"/>
</dbReference>
<dbReference type="Gene3D" id="2.160.20.20">
    <property type="match status" value="1"/>
</dbReference>
<dbReference type="RefSeq" id="WP_053009565.1">
    <property type="nucleotide sequence ID" value="NZ_CWJI01000004.1"/>
</dbReference>
<organism evidence="3 4">
    <name type="scientific">Yersinia intermedia</name>
    <dbReference type="NCBI Taxonomy" id="631"/>
    <lineage>
        <taxon>Bacteria</taxon>
        <taxon>Pseudomonadati</taxon>
        <taxon>Pseudomonadota</taxon>
        <taxon>Gammaproteobacteria</taxon>
        <taxon>Enterobacterales</taxon>
        <taxon>Yersiniaceae</taxon>
        <taxon>Yersinia</taxon>
    </lineage>
</organism>
<dbReference type="Proteomes" id="UP000043316">
    <property type="component" value="Unassembled WGS sequence"/>
</dbReference>
<feature type="signal peptide" evidence="1">
    <location>
        <begin position="1"/>
        <end position="28"/>
    </location>
</feature>
<dbReference type="InterPro" id="IPR006315">
    <property type="entry name" value="OM_autotransptr_brl_dom"/>
</dbReference>
<dbReference type="NCBIfam" id="TIGR04415">
    <property type="entry name" value="O_hepto_targRPT"/>
    <property type="match status" value="1"/>
</dbReference>
<dbReference type="SUPFAM" id="SSF51126">
    <property type="entry name" value="Pectin lyase-like"/>
    <property type="match status" value="1"/>
</dbReference>
<dbReference type="GO" id="GO:0019867">
    <property type="term" value="C:outer membrane"/>
    <property type="evidence" value="ECO:0007669"/>
    <property type="project" value="InterPro"/>
</dbReference>
<feature type="domain" description="Autotransporter" evidence="2">
    <location>
        <begin position="971"/>
        <end position="1236"/>
    </location>
</feature>
<name>A0A0H5LVL9_YERIN</name>
<dbReference type="SUPFAM" id="SSF103515">
    <property type="entry name" value="Autotransporter"/>
    <property type="match status" value="1"/>
</dbReference>
<sequence length="1236" mass="128988">MNHRNTLNTRLLPLSILISSLVSGGAVAAPMIKFDESQYTPVTAGAQVTDDTKWSFQQKDKVDKIEQQILDLTSAKTEANDKLAKDKTYTEHETTLASLANAKDDKNDADAAVMSGASKVISSTEKLVVKNEGKIEAGTKGEKEKAVVGDDSSDADKKVLTPLIADVRAKQEAYHDALAAAKTKVASDATTVTSTDSVFTNVDTSKKTFEQAVEALETTKLKDNKTLKAYYPSQLDEFKKEIKFTENAGKLEKAHQEIEAFKALIVKKDDAVKDFNKFETAKTYLGDPNNAKDKLTPDSKDAYQDVSNSVDGAIALLTTQKGALTPTQGVAAIATGELARNEIVDTDDQTIATGGASLGNQIIGKIQTVAKDAVAKDSTISGTGGKQVLEAGAQSIGTIVNDLAVLENKGGDDYVSVINSGGMLSLAGADKDNLAKSVGAKVLEGGNVTVGEFAQINSLSSTKGKIELKTGAVAVNTTIDGGSLTIEAGAEAKNTHLLDTNLDLVEGAKADGTFIGDNSTFTIKSNAKASATTLVGPNSQFIVEDGAKATLSRLYDGTMTVKSGAIAVNTVLSGLEGSELILESGAKANNTEVHGMGHGFTIHSGAEAVNTQLSFAKLILEKGAKADGTTLLDGSSFTLLDGAETKDTHVAYGVFTLEKNATANTTTLQYGEFIVKEGATANNSTVNSGQFNLVGTAENTTLNNGKFNVAGGATANNTTVKGGKFSVMDRARAMKLELENGIAMIAGQLEDATLNGGSAIFDKTAEISGTIDSKANSVISVYEGAKTADADLNLGGNLRLIGANAPQSAFHRAAMINPAQFAFKNVTLNGGTIDMSSTNTQLTMASLAGNGNFTLASSLYNQANAPLNVLGNANGTFDIQIKDNGVAPTNLKLISVQGANNARFTLGNGAVNLGNYLHTLVSDGQGGFKLVADLAVLTPSTAGVLAVANTLPVIFNAELSSIQNRLDKQSTSGNKSGVWVNYLNDNFKISGTAANFDQKLSGMTFGGDKAIEIGDSVLSVGGFGSYSNSDIKSDYQSSGSVKSNSLGAYAQYLTDNGYYLNGVLKANQFKQKLDIVSHSHSASGHANVSGLGIAVKVGKHINLDAAYISPYVAMSTFTSGKSSSELSNGMKIDNKGSSNTTGTIGMTTGYRFVLNNGAEIKPYALLSFDQDLKASNDVMINNEMFDNSRKGTRINAGLGANVNVTKNLSVGSEVKVSKGKNVDTPVTINLGVAYTF</sequence>
<dbReference type="InterPro" id="IPR004899">
    <property type="entry name" value="Pertactin_central"/>
</dbReference>
<evidence type="ECO:0000256" key="1">
    <source>
        <dbReference type="SAM" id="SignalP"/>
    </source>
</evidence>
<evidence type="ECO:0000313" key="4">
    <source>
        <dbReference type="Proteomes" id="UP000043316"/>
    </source>
</evidence>
<dbReference type="AlphaFoldDB" id="A0A0H5LVL9"/>
<dbReference type="Pfam" id="PF03212">
    <property type="entry name" value="Pertactin"/>
    <property type="match status" value="1"/>
</dbReference>
<dbReference type="InterPro" id="IPR011050">
    <property type="entry name" value="Pectin_lyase_fold/virulence"/>
</dbReference>
<dbReference type="NCBIfam" id="TIGR01414">
    <property type="entry name" value="autotrans_barl"/>
    <property type="match status" value="1"/>
</dbReference>
<reference evidence="4" key="1">
    <citation type="submission" date="2015-03" db="EMBL/GenBank/DDBJ databases">
        <authorList>
            <consortium name="Pathogen Informatics"/>
        </authorList>
    </citation>
    <scope>NUCLEOTIDE SEQUENCE [LARGE SCALE GENOMIC DNA]</scope>
    <source>
        <strain evidence="4">R148</strain>
    </source>
</reference>
<dbReference type="InterPro" id="IPR051551">
    <property type="entry name" value="Autotransporter_adhesion"/>
</dbReference>
<dbReference type="SMART" id="SM00869">
    <property type="entry name" value="Autotransporter"/>
    <property type="match status" value="1"/>
</dbReference>
<dbReference type="EMBL" id="CWJI01000004">
    <property type="protein sequence ID" value="CRY55198.1"/>
    <property type="molecule type" value="Genomic_DNA"/>
</dbReference>
<dbReference type="PANTHER" id="PTHR35037:SF7">
    <property type="entry name" value="AUTOTRANSPORTER"/>
    <property type="match status" value="1"/>
</dbReference>
<protein>
    <submittedName>
        <fullName evidence="3">Autotransporter protein</fullName>
    </submittedName>
</protein>
<dbReference type="InterPro" id="IPR036709">
    <property type="entry name" value="Autotransporte_beta_dom_sf"/>
</dbReference>
<dbReference type="Pfam" id="PF03797">
    <property type="entry name" value="Autotransporter"/>
    <property type="match status" value="1"/>
</dbReference>
<dbReference type="PROSITE" id="PS51208">
    <property type="entry name" value="AUTOTRANSPORTER"/>
    <property type="match status" value="1"/>
</dbReference>
<dbReference type="InterPro" id="IPR005546">
    <property type="entry name" value="Autotransporte_beta"/>
</dbReference>
<feature type="chain" id="PRO_5005221182" evidence="1">
    <location>
        <begin position="29"/>
        <end position="1236"/>
    </location>
</feature>
<dbReference type="InterPro" id="IPR012332">
    <property type="entry name" value="Autotransporter_pectin_lyase_C"/>
</dbReference>
<accession>A0A0H5LVL9</accession>
<evidence type="ECO:0000313" key="3">
    <source>
        <dbReference type="EMBL" id="CRY55198.1"/>
    </source>
</evidence>
<evidence type="ECO:0000259" key="2">
    <source>
        <dbReference type="PROSITE" id="PS51208"/>
    </source>
</evidence>